<dbReference type="CDD" id="cd00112">
    <property type="entry name" value="LDLa"/>
    <property type="match status" value="1"/>
</dbReference>
<organism evidence="5 6">
    <name type="scientific">Cherax quadricarinatus</name>
    <name type="common">Australian red claw crayfish</name>
    <dbReference type="NCBI Taxonomy" id="27406"/>
    <lineage>
        <taxon>Eukaryota</taxon>
        <taxon>Metazoa</taxon>
        <taxon>Ecdysozoa</taxon>
        <taxon>Arthropoda</taxon>
        <taxon>Crustacea</taxon>
        <taxon>Multicrustacea</taxon>
        <taxon>Malacostraca</taxon>
        <taxon>Eumalacostraca</taxon>
        <taxon>Eucarida</taxon>
        <taxon>Decapoda</taxon>
        <taxon>Pleocyemata</taxon>
        <taxon>Astacidea</taxon>
        <taxon>Parastacoidea</taxon>
        <taxon>Parastacidae</taxon>
        <taxon>Cherax</taxon>
    </lineage>
</organism>
<dbReference type="Pfam" id="PF00057">
    <property type="entry name" value="Ldl_recept_a"/>
    <property type="match status" value="1"/>
</dbReference>
<name>A0AAW0WTD8_CHEQU</name>
<keyword evidence="6" id="KW-1185">Reference proteome</keyword>
<dbReference type="EMBL" id="JARKIK010000048">
    <property type="protein sequence ID" value="KAK8735212.1"/>
    <property type="molecule type" value="Genomic_DNA"/>
</dbReference>
<dbReference type="Gene3D" id="4.10.400.10">
    <property type="entry name" value="Low-density Lipoprotein Receptor"/>
    <property type="match status" value="1"/>
</dbReference>
<dbReference type="CDD" id="cd00037">
    <property type="entry name" value="CLECT"/>
    <property type="match status" value="1"/>
</dbReference>
<dbReference type="PROSITE" id="PS50068">
    <property type="entry name" value="LDLRA_2"/>
    <property type="match status" value="1"/>
</dbReference>
<keyword evidence="1" id="KW-1015">Disulfide bond</keyword>
<gene>
    <name evidence="5" type="ORF">OTU49_005561</name>
</gene>
<dbReference type="SUPFAM" id="SSF57424">
    <property type="entry name" value="LDL receptor-like module"/>
    <property type="match status" value="1"/>
</dbReference>
<dbReference type="InterPro" id="IPR016186">
    <property type="entry name" value="C-type_lectin-like/link_sf"/>
</dbReference>
<keyword evidence="3" id="KW-0732">Signal</keyword>
<feature type="signal peptide" evidence="3">
    <location>
        <begin position="1"/>
        <end position="23"/>
    </location>
</feature>
<dbReference type="Gene3D" id="3.10.100.10">
    <property type="entry name" value="Mannose-Binding Protein A, subunit A"/>
    <property type="match status" value="1"/>
</dbReference>
<accession>A0AAW0WTD8</accession>
<evidence type="ECO:0000313" key="5">
    <source>
        <dbReference type="EMBL" id="KAK8735212.1"/>
    </source>
</evidence>
<comment type="caution">
    <text evidence="2">Lacks conserved residue(s) required for the propagation of feature annotation.</text>
</comment>
<sequence length="323" mass="35982">MVPARVTKLLVLSSLLIAAGVEGSRCSSGQVECKTGGRCININYVCSSGNQCSDGSDEDPSICKFWKHTQQYCSSGNVYCNSGCYSFENACNRMSECPVDSRICQIIKQRKLALPPKSMNMTSELVTLFATAVNSTLQNKKRNCPLLYTYVGDRCLSLFSAAKVSWPEARQFCRSIYGDLLKLDDLADLGHLLQYMRASMLTSDYWIGGRFDLDTNAWSWTVDDSTMPLGSPFWAERHISTCTPRPPPHTDPFSDPPAALPGATCYEYTQAPENRQEGWCSALTYKHFYYISDESCQEAKSPLCMLEVDMEENKPEGEPTVSP</sequence>
<feature type="domain" description="C-type lectin" evidence="4">
    <location>
        <begin position="151"/>
        <end position="305"/>
    </location>
</feature>
<evidence type="ECO:0000259" key="4">
    <source>
        <dbReference type="PROSITE" id="PS50041"/>
    </source>
</evidence>
<dbReference type="InterPro" id="IPR016187">
    <property type="entry name" value="CTDL_fold"/>
</dbReference>
<dbReference type="InterPro" id="IPR001304">
    <property type="entry name" value="C-type_lectin-like"/>
</dbReference>
<dbReference type="Proteomes" id="UP001445076">
    <property type="component" value="Unassembled WGS sequence"/>
</dbReference>
<comment type="caution">
    <text evidence="5">The sequence shown here is derived from an EMBL/GenBank/DDBJ whole genome shotgun (WGS) entry which is preliminary data.</text>
</comment>
<dbReference type="InterPro" id="IPR036055">
    <property type="entry name" value="LDL_receptor-like_sf"/>
</dbReference>
<dbReference type="SMART" id="SM00034">
    <property type="entry name" value="CLECT"/>
    <property type="match status" value="1"/>
</dbReference>
<protein>
    <recommendedName>
        <fullName evidence="4">C-type lectin domain-containing protein</fullName>
    </recommendedName>
</protein>
<evidence type="ECO:0000256" key="3">
    <source>
        <dbReference type="SAM" id="SignalP"/>
    </source>
</evidence>
<dbReference type="SUPFAM" id="SSF56436">
    <property type="entry name" value="C-type lectin-like"/>
    <property type="match status" value="1"/>
</dbReference>
<feature type="chain" id="PRO_5043855719" description="C-type lectin domain-containing protein" evidence="3">
    <location>
        <begin position="24"/>
        <end position="323"/>
    </location>
</feature>
<evidence type="ECO:0000256" key="2">
    <source>
        <dbReference type="PROSITE-ProRule" id="PRU00124"/>
    </source>
</evidence>
<proteinExistence type="predicted"/>
<dbReference type="PROSITE" id="PS50041">
    <property type="entry name" value="C_TYPE_LECTIN_2"/>
    <property type="match status" value="1"/>
</dbReference>
<reference evidence="5 6" key="1">
    <citation type="journal article" date="2024" name="BMC Genomics">
        <title>Genome assembly of redclaw crayfish (Cherax quadricarinatus) provides insights into its immune adaptation and hypoxia tolerance.</title>
        <authorList>
            <person name="Liu Z."/>
            <person name="Zheng J."/>
            <person name="Li H."/>
            <person name="Fang K."/>
            <person name="Wang S."/>
            <person name="He J."/>
            <person name="Zhou D."/>
            <person name="Weng S."/>
            <person name="Chi M."/>
            <person name="Gu Z."/>
            <person name="He J."/>
            <person name="Li F."/>
            <person name="Wang M."/>
        </authorList>
    </citation>
    <scope>NUCLEOTIDE SEQUENCE [LARGE SCALE GENOMIC DNA]</scope>
    <source>
        <strain evidence="5">ZL_2023a</strain>
    </source>
</reference>
<dbReference type="InterPro" id="IPR002172">
    <property type="entry name" value="LDrepeatLR_classA_rpt"/>
</dbReference>
<dbReference type="AlphaFoldDB" id="A0AAW0WTD8"/>
<dbReference type="SMART" id="SM00192">
    <property type="entry name" value="LDLa"/>
    <property type="match status" value="1"/>
</dbReference>
<evidence type="ECO:0000256" key="1">
    <source>
        <dbReference type="ARBA" id="ARBA00023157"/>
    </source>
</evidence>
<evidence type="ECO:0000313" key="6">
    <source>
        <dbReference type="Proteomes" id="UP001445076"/>
    </source>
</evidence>